<proteinExistence type="predicted"/>
<protein>
    <submittedName>
        <fullName evidence="3">Beta-1,4 N-acetylgalactosaminyltransferase 1-like</fullName>
    </submittedName>
</protein>
<evidence type="ECO:0000259" key="1">
    <source>
        <dbReference type="Pfam" id="PF00535"/>
    </source>
</evidence>
<dbReference type="SUPFAM" id="SSF53448">
    <property type="entry name" value="Nucleotide-diphospho-sugar transferases"/>
    <property type="match status" value="1"/>
</dbReference>
<feature type="domain" description="Glycosyltransferase 2-like" evidence="1">
    <location>
        <begin position="294"/>
        <end position="397"/>
    </location>
</feature>
<dbReference type="InterPro" id="IPR001173">
    <property type="entry name" value="Glyco_trans_2-like"/>
</dbReference>
<keyword evidence="2" id="KW-1185">Reference proteome</keyword>
<accession>A0ABM0GNN3</accession>
<name>A0ABM0GNN3_SACKO</name>
<dbReference type="GeneID" id="100372465"/>
<sequence length="551" mass="63804">MAMYNRRALLVILLFLDLVFLCVIAVLLTLNRGACVSRVEDETCVCPVTSEEEEYGVRAPPPPPDPDVKLMEDFILGEMKTEALSEEKEEYLRRKIDSFRLRCSCPKPPKWLSKSDVHIRRIREGRKLEYEKKRRQAPLVMCPAMSPLSYLGSGVKVEPFQTVPVAGLSLHETVVEVFKEMVTDVRFDIRSAKQLGVLFIDNSTLSELESFARVTGYNTDTLSITVFGQNIEFLNTFLKHINYKSTKFRIDEHDKLELNILGSTLNVFVHIRREPLPDLFDPGPGNDVISEQVTIITKTFERYDCLQRLVKSIRQFYPNIRIIIADDSEFPEIINEPNIRHLTIPFRDGCFAGRNLALSQVTTKYVLFADDDFVFTNETRLERMMEKLDYLESEIDIVTGPIAHLPTLNYIFKFAEDHGKGICAMGMMAIDQEQRKVAGFPQCYWGEMLNNFFMARTSVLRRIGFDPGFIYAGHEEFWLDAVGKARSIACYDVSVGHDHTETEKYGPYRFQTETRRKRDPHLLFSNNLCYWKNWEFEEKPETFLDPMKDRH</sequence>
<dbReference type="Gene3D" id="3.90.550.10">
    <property type="entry name" value="Spore Coat Polysaccharide Biosynthesis Protein SpsA, Chain A"/>
    <property type="match status" value="1"/>
</dbReference>
<dbReference type="InterPro" id="IPR029044">
    <property type="entry name" value="Nucleotide-diphossugar_trans"/>
</dbReference>
<evidence type="ECO:0000313" key="3">
    <source>
        <dbReference type="RefSeq" id="XP_002733952.1"/>
    </source>
</evidence>
<reference evidence="3" key="1">
    <citation type="submission" date="2025-08" db="UniProtKB">
        <authorList>
            <consortium name="RefSeq"/>
        </authorList>
    </citation>
    <scope>IDENTIFICATION</scope>
    <source>
        <tissue evidence="3">Testes</tissue>
    </source>
</reference>
<dbReference type="CDD" id="cd00761">
    <property type="entry name" value="Glyco_tranf_GTA_type"/>
    <property type="match status" value="1"/>
</dbReference>
<dbReference type="PANTHER" id="PTHR15046">
    <property type="entry name" value="GLYCO_TRANS_2-LIKE DOMAIN-CONTAINING PROTEIN"/>
    <property type="match status" value="1"/>
</dbReference>
<dbReference type="Proteomes" id="UP000694865">
    <property type="component" value="Unplaced"/>
</dbReference>
<gene>
    <name evidence="3" type="primary">LOC100372465</name>
</gene>
<evidence type="ECO:0000313" key="2">
    <source>
        <dbReference type="Proteomes" id="UP000694865"/>
    </source>
</evidence>
<dbReference type="PANTHER" id="PTHR15046:SF3">
    <property type="entry name" value="BETA-1,4 N-ACETYLGALACTOSAMINYLTRANSFERASE 2-LIKE"/>
    <property type="match status" value="1"/>
</dbReference>
<dbReference type="Pfam" id="PF00535">
    <property type="entry name" value="Glycos_transf_2"/>
    <property type="match status" value="1"/>
</dbReference>
<dbReference type="RefSeq" id="XP_002733952.1">
    <property type="nucleotide sequence ID" value="XM_002733906.1"/>
</dbReference>
<organism evidence="2 3">
    <name type="scientific">Saccoglossus kowalevskii</name>
    <name type="common">Acorn worm</name>
    <dbReference type="NCBI Taxonomy" id="10224"/>
    <lineage>
        <taxon>Eukaryota</taxon>
        <taxon>Metazoa</taxon>
        <taxon>Hemichordata</taxon>
        <taxon>Enteropneusta</taxon>
        <taxon>Harrimaniidae</taxon>
        <taxon>Saccoglossus</taxon>
    </lineage>
</organism>